<keyword evidence="4 10" id="KW-0633">Potassium transport</keyword>
<evidence type="ECO:0000256" key="1">
    <source>
        <dbReference type="ARBA" id="ARBA00004141"/>
    </source>
</evidence>
<evidence type="ECO:0000256" key="11">
    <source>
        <dbReference type="SAM" id="MobiDB-lite"/>
    </source>
</evidence>
<feature type="transmembrane region" description="Helical" evidence="10">
    <location>
        <begin position="236"/>
        <end position="256"/>
    </location>
</feature>
<evidence type="ECO:0000313" key="15">
    <source>
        <dbReference type="Proteomes" id="UP001491310"/>
    </source>
</evidence>
<evidence type="ECO:0000256" key="7">
    <source>
        <dbReference type="ARBA" id="ARBA00022989"/>
    </source>
</evidence>
<keyword evidence="5 10" id="KW-0812">Transmembrane</keyword>
<evidence type="ECO:0000256" key="10">
    <source>
        <dbReference type="RuleBase" id="RU321113"/>
    </source>
</evidence>
<feature type="transmembrane region" description="Helical" evidence="10">
    <location>
        <begin position="427"/>
        <end position="454"/>
    </location>
</feature>
<evidence type="ECO:0000259" key="13">
    <source>
        <dbReference type="Pfam" id="PF22776"/>
    </source>
</evidence>
<keyword evidence="3" id="KW-0813">Transport</keyword>
<dbReference type="InterPro" id="IPR003855">
    <property type="entry name" value="K+_transporter"/>
</dbReference>
<comment type="similarity">
    <text evidence="2 10">Belongs to the HAK/KUP transporter (TC 2.A.72.3) family.</text>
</comment>
<dbReference type="Pfam" id="PF02705">
    <property type="entry name" value="K_trans"/>
    <property type="match status" value="1"/>
</dbReference>
<organism evidence="14 15">
    <name type="scientific">Coccomyxa subellipsoidea</name>
    <dbReference type="NCBI Taxonomy" id="248742"/>
    <lineage>
        <taxon>Eukaryota</taxon>
        <taxon>Viridiplantae</taxon>
        <taxon>Chlorophyta</taxon>
        <taxon>core chlorophytes</taxon>
        <taxon>Trebouxiophyceae</taxon>
        <taxon>Trebouxiophyceae incertae sedis</taxon>
        <taxon>Coccomyxaceae</taxon>
        <taxon>Coccomyxa</taxon>
    </lineage>
</organism>
<feature type="transmembrane region" description="Helical" evidence="10">
    <location>
        <begin position="38"/>
        <end position="60"/>
    </location>
</feature>
<accession>A0ABR2Z0P7</accession>
<sequence>MEEEDRPAQQAQERRLTDLDLEANVKEEQLKNSKGLRLWVLIYQSIGVVYGGLGTSPLYVYPNVFSSTPSPDDVLGTMSLIFWTLTIIVVLKYVSLVLHANDNGEGGTIAMYSLLCRHARISAFNQVPEGEEAAPADGILADQQSPPPNRARWLERSKPLQKALLGIVLLGTAFMFCDGILSPAASVVSAMAGVQVINPHVSNEAIAGISCAILLALFSVQRFGTAKLGMAFSPVLLLWFLGNAAIGIYNIAWYMPDVFKAISPHYAFKYFLSSGRASWVSLTGVVLCISGSEATYADMGHFSHRAITIGTLGLVYPSLLLIYFGETAYLAKFPDTYAQSYFKSIPEPLFWPFFIIAMASALVGSQSLITSAFSIVRQSAVLSCFPSVRVVHTGKKVEGQIYIPEVNWLLCILGIALVAGFRDTTAIGNAFGLVVVMVMVIITILITVVMLVAWDWHPIPVFAIFAVLFGIEGVYLSAVLYKVPQGGWFPLVVAAIVLCIAATWHWGSLLRLRHSRARSHSLVEELLSEPDALDTSSTSGKRLVLARGNVSSPMALNVSLHSGNSISRVPGIAVYLGEHAFGLPSGFVHVLETVGVVHHTVVFLTVQQVPLPTVSEEQRFEVRKLDMPGFYRVLCRTGYTDTLVRDAAFLDSLLQSIVEEARYKALAAKWSAAEIHSQSSSRGLDGAYISSAAQGRKEARRVDSAIELPEVSKQTGDMRPYQAGSSNAAGKSVDGTSDPVSSNRQDQSVETMCQSGRAGHGATSVKEALSLPEVAAEQGGHHAETSGADTVLETRGPASQLSFRGAGAAPGGDSEAAAILASRTHGLTFVMARFVLKARQRSHWARRLLIENLYGALRSLSYDANESWCAVHERVLDVRITYHV</sequence>
<feature type="transmembrane region" description="Helical" evidence="10">
    <location>
        <begin position="276"/>
        <end position="294"/>
    </location>
</feature>
<comment type="caution">
    <text evidence="10">Lacks conserved residue(s) required for the propagation of feature annotation.</text>
</comment>
<dbReference type="InterPro" id="IPR053952">
    <property type="entry name" value="K_trans_C"/>
</dbReference>
<evidence type="ECO:0000256" key="8">
    <source>
        <dbReference type="ARBA" id="ARBA00023065"/>
    </source>
</evidence>
<feature type="transmembrane region" description="Helical" evidence="10">
    <location>
        <begin position="163"/>
        <end position="185"/>
    </location>
</feature>
<feature type="transmembrane region" description="Helical" evidence="10">
    <location>
        <begin position="349"/>
        <end position="369"/>
    </location>
</feature>
<dbReference type="Pfam" id="PF22776">
    <property type="entry name" value="K_trans_C"/>
    <property type="match status" value="1"/>
</dbReference>
<dbReference type="NCBIfam" id="TIGR00794">
    <property type="entry name" value="kup"/>
    <property type="match status" value="1"/>
</dbReference>
<evidence type="ECO:0000259" key="12">
    <source>
        <dbReference type="Pfam" id="PF02705"/>
    </source>
</evidence>
<dbReference type="PANTHER" id="PTHR30540">
    <property type="entry name" value="OSMOTIC STRESS POTASSIUM TRANSPORTER"/>
    <property type="match status" value="1"/>
</dbReference>
<feature type="domain" description="K+ potassium transporter C-terminal" evidence="13">
    <location>
        <begin position="570"/>
        <end position="651"/>
    </location>
</feature>
<dbReference type="EMBL" id="JALJOT010000002">
    <property type="protein sequence ID" value="KAK9917474.1"/>
    <property type="molecule type" value="Genomic_DNA"/>
</dbReference>
<evidence type="ECO:0000256" key="6">
    <source>
        <dbReference type="ARBA" id="ARBA00022958"/>
    </source>
</evidence>
<dbReference type="InterPro" id="IPR053951">
    <property type="entry name" value="K_trans_N"/>
</dbReference>
<evidence type="ECO:0000256" key="4">
    <source>
        <dbReference type="ARBA" id="ARBA00022538"/>
    </source>
</evidence>
<comment type="subcellular location">
    <subcellularLocation>
        <location evidence="1 10">Membrane</location>
        <topology evidence="1 10">Multi-pass membrane protein</topology>
    </subcellularLocation>
</comment>
<keyword evidence="8 10" id="KW-0406">Ion transport</keyword>
<comment type="caution">
    <text evidence="14">The sequence shown here is derived from an EMBL/GenBank/DDBJ whole genome shotgun (WGS) entry which is preliminary data.</text>
</comment>
<proteinExistence type="inferred from homology"/>
<evidence type="ECO:0000313" key="14">
    <source>
        <dbReference type="EMBL" id="KAK9917474.1"/>
    </source>
</evidence>
<reference evidence="14 15" key="1">
    <citation type="journal article" date="2024" name="Nat. Commun.">
        <title>Phylogenomics reveals the evolutionary origins of lichenization in chlorophyte algae.</title>
        <authorList>
            <person name="Puginier C."/>
            <person name="Libourel C."/>
            <person name="Otte J."/>
            <person name="Skaloud P."/>
            <person name="Haon M."/>
            <person name="Grisel S."/>
            <person name="Petersen M."/>
            <person name="Berrin J.G."/>
            <person name="Delaux P.M."/>
            <person name="Dal Grande F."/>
            <person name="Keller J."/>
        </authorList>
    </citation>
    <scope>NUCLEOTIDE SEQUENCE [LARGE SCALE GENOMIC DNA]</scope>
    <source>
        <strain evidence="14 15">SAG 216-7</strain>
    </source>
</reference>
<protein>
    <recommendedName>
        <fullName evidence="10">Potassium transporter</fullName>
    </recommendedName>
</protein>
<feature type="compositionally biased region" description="Polar residues" evidence="11">
    <location>
        <begin position="723"/>
        <end position="754"/>
    </location>
</feature>
<dbReference type="Proteomes" id="UP001491310">
    <property type="component" value="Unassembled WGS sequence"/>
</dbReference>
<evidence type="ECO:0000256" key="5">
    <source>
        <dbReference type="ARBA" id="ARBA00022692"/>
    </source>
</evidence>
<keyword evidence="15" id="KW-1185">Reference proteome</keyword>
<keyword evidence="6 10" id="KW-0630">Potassium</keyword>
<feature type="transmembrane region" description="Helical" evidence="10">
    <location>
        <begin position="306"/>
        <end position="325"/>
    </location>
</feature>
<feature type="transmembrane region" description="Helical" evidence="10">
    <location>
        <begin position="80"/>
        <end position="98"/>
    </location>
</feature>
<comment type="function">
    <text evidence="10">Potassium transporter.</text>
</comment>
<gene>
    <name evidence="14" type="ORF">WJX75_004759</name>
</gene>
<feature type="region of interest" description="Disordered" evidence="11">
    <location>
        <begin position="699"/>
        <end position="764"/>
    </location>
</feature>
<feature type="transmembrane region" description="Helical" evidence="10">
    <location>
        <begin position="487"/>
        <end position="506"/>
    </location>
</feature>
<feature type="domain" description="K+ potassium transporter integral membrane" evidence="12">
    <location>
        <begin position="42"/>
        <end position="521"/>
    </location>
</feature>
<evidence type="ECO:0000256" key="2">
    <source>
        <dbReference type="ARBA" id="ARBA00008440"/>
    </source>
</evidence>
<dbReference type="PANTHER" id="PTHR30540:SF83">
    <property type="entry name" value="K+ POTASSIUM TRANSPORTER"/>
    <property type="match status" value="1"/>
</dbReference>
<feature type="transmembrane region" description="Helical" evidence="10">
    <location>
        <begin position="205"/>
        <end position="224"/>
    </location>
</feature>
<keyword evidence="9 10" id="KW-0472">Membrane</keyword>
<evidence type="ECO:0000256" key="3">
    <source>
        <dbReference type="ARBA" id="ARBA00022448"/>
    </source>
</evidence>
<feature type="transmembrane region" description="Helical" evidence="10">
    <location>
        <begin position="461"/>
        <end position="481"/>
    </location>
</feature>
<evidence type="ECO:0000256" key="9">
    <source>
        <dbReference type="ARBA" id="ARBA00023136"/>
    </source>
</evidence>
<name>A0ABR2Z0P7_9CHLO</name>
<keyword evidence="7 10" id="KW-1133">Transmembrane helix</keyword>